<keyword evidence="3" id="KW-1185">Reference proteome</keyword>
<reference evidence="2 3" key="1">
    <citation type="submission" date="2019-01" db="EMBL/GenBank/DDBJ databases">
        <title>Draft genome sequence of Psathyrella aberdarensis IHI B618.</title>
        <authorList>
            <person name="Buettner E."/>
            <person name="Kellner H."/>
        </authorList>
    </citation>
    <scope>NUCLEOTIDE SEQUENCE [LARGE SCALE GENOMIC DNA]</scope>
    <source>
        <strain evidence="2 3">IHI B618</strain>
    </source>
</reference>
<evidence type="ECO:0000313" key="3">
    <source>
        <dbReference type="Proteomes" id="UP000290288"/>
    </source>
</evidence>
<proteinExistence type="predicted"/>
<sequence length="560" mass="63688">MILFILIMLQPAETSHSTIHRTAVGILGPPLPDIPPDILEKILHTLIETFNDGECSNRLQQLISVSHISSSWRQIAFDCPTLWSKTLYFGDPNQARFDKVLALTQQAPLTVKAAFGHFPTANTPVTHFEQILQLWAQMHRLRSIEFTFCDMPDRAMLIDALESRPTDELHSLILRTKPAYGSRWDLRTQVGRLPWHGSGYRFPPKNLRLLHLNMCNLSPNSADIKQVESLTIIERDREAWTADKLFQWWSKIFSPLKMPALQHLKLGHFDKAPPVEYLNELHRNGDCSWTLPAGLKSFEISGYAEVVALLCETIPLSSLPLLELCSNITINVSVWSLTKPSMISALLGFWDNTLPCSYFKIKISYARLQVVRKAPDGRSVSVDFEFTQATASLQQDVLVYLSLPENSPNLLPDAWMELDVGVLKDTRSNGDRAHGQQRPHELHPLFIDFFRNLRITNFYLIMHTVPPKWNWMMNGVPVPDSPWINMFQTQIDESDEFLLPTSIEHIRIHHLLLTESDFVEDFIAYDAERVRCGCAIKIVECVSQDGDRVVLSGGAKSGAF</sequence>
<name>A0A4Q2D054_9AGAR</name>
<dbReference type="Proteomes" id="UP000290288">
    <property type="component" value="Unassembled WGS sequence"/>
</dbReference>
<organism evidence="2 3">
    <name type="scientific">Candolleomyces aberdarensis</name>
    <dbReference type="NCBI Taxonomy" id="2316362"/>
    <lineage>
        <taxon>Eukaryota</taxon>
        <taxon>Fungi</taxon>
        <taxon>Dikarya</taxon>
        <taxon>Basidiomycota</taxon>
        <taxon>Agaricomycotina</taxon>
        <taxon>Agaricomycetes</taxon>
        <taxon>Agaricomycetidae</taxon>
        <taxon>Agaricales</taxon>
        <taxon>Agaricineae</taxon>
        <taxon>Psathyrellaceae</taxon>
        <taxon>Candolleomyces</taxon>
    </lineage>
</organism>
<dbReference type="AlphaFoldDB" id="A0A4Q2D054"/>
<gene>
    <name evidence="2" type="ORF">EST38_g13304</name>
</gene>
<dbReference type="Gene3D" id="1.20.1280.50">
    <property type="match status" value="1"/>
</dbReference>
<accession>A0A4Q2D054</accession>
<evidence type="ECO:0000256" key="1">
    <source>
        <dbReference type="SAM" id="SignalP"/>
    </source>
</evidence>
<feature type="chain" id="PRO_5020957834" evidence="1">
    <location>
        <begin position="18"/>
        <end position="560"/>
    </location>
</feature>
<feature type="signal peptide" evidence="1">
    <location>
        <begin position="1"/>
        <end position="17"/>
    </location>
</feature>
<protein>
    <submittedName>
        <fullName evidence="2">Uncharacterized protein</fullName>
    </submittedName>
</protein>
<comment type="caution">
    <text evidence="2">The sequence shown here is derived from an EMBL/GenBank/DDBJ whole genome shotgun (WGS) entry which is preliminary data.</text>
</comment>
<keyword evidence="1" id="KW-0732">Signal</keyword>
<dbReference type="EMBL" id="SDEE01001204">
    <property type="protein sequence ID" value="RXW12550.1"/>
    <property type="molecule type" value="Genomic_DNA"/>
</dbReference>
<dbReference type="OrthoDB" id="2912299at2759"/>
<evidence type="ECO:0000313" key="2">
    <source>
        <dbReference type="EMBL" id="RXW12550.1"/>
    </source>
</evidence>